<feature type="non-terminal residue" evidence="3">
    <location>
        <position position="1"/>
    </location>
</feature>
<keyword evidence="1" id="KW-1188">Viral release from host cell</keyword>
<evidence type="ECO:0000256" key="1">
    <source>
        <dbReference type="ARBA" id="ARBA00022612"/>
    </source>
</evidence>
<comment type="caution">
    <text evidence="3">The sequence shown here is derived from an EMBL/GenBank/DDBJ whole genome shotgun (WGS) entry which is preliminary data.</text>
</comment>
<proteinExistence type="predicted"/>
<feature type="domain" description="Terminase large subunit gp17-like C-terminal" evidence="2">
    <location>
        <begin position="62"/>
        <end position="215"/>
    </location>
</feature>
<dbReference type="InterPro" id="IPR035421">
    <property type="entry name" value="Terminase_6C"/>
</dbReference>
<dbReference type="Gene3D" id="3.30.420.240">
    <property type="match status" value="1"/>
</dbReference>
<gene>
    <name evidence="3" type="ORF">LCGC14_2872130</name>
</gene>
<dbReference type="AlphaFoldDB" id="A0A0F8Y2I0"/>
<accession>A0A0F8Y2I0</accession>
<dbReference type="InterPro" id="IPR013211">
    <property type="entry name" value="LVIVD"/>
</dbReference>
<sequence length="273" mass="30730">YCYVLNSGNGALKIVDITTPAAPVQKGTLDLGALGYLGLSSVYVVGNYAYITASTSADFVVVDVTDKDKETSDFTGTVIVDIGVDKKAYIRKAWREKVTDSNLVDLICKEAPHYNPATINIESTKFLTILELMELLVPQKLRAGDIPDGYREFVKTLPHIISELKHRGRNKKVRIENMHGYVERGTILFPRTGAEDLIEELLRLGSWKTDDTADAFGYLQDVLVFPQKTDPERVFIVPEELKKTPLQIEKEEWEQYKEECLVGESPLEDADLW</sequence>
<protein>
    <recommendedName>
        <fullName evidence="2">Terminase large subunit gp17-like C-terminal domain-containing protein</fullName>
    </recommendedName>
</protein>
<reference evidence="3" key="1">
    <citation type="journal article" date="2015" name="Nature">
        <title>Complex archaea that bridge the gap between prokaryotes and eukaryotes.</title>
        <authorList>
            <person name="Spang A."/>
            <person name="Saw J.H."/>
            <person name="Jorgensen S.L."/>
            <person name="Zaremba-Niedzwiedzka K."/>
            <person name="Martijn J."/>
            <person name="Lind A.E."/>
            <person name="van Eijk R."/>
            <person name="Schleper C."/>
            <person name="Guy L."/>
            <person name="Ettema T.J."/>
        </authorList>
    </citation>
    <scope>NUCLEOTIDE SEQUENCE</scope>
</reference>
<dbReference type="Pfam" id="PF08309">
    <property type="entry name" value="LVIVD"/>
    <property type="match status" value="1"/>
</dbReference>
<dbReference type="Pfam" id="PF17289">
    <property type="entry name" value="Terminase_6C"/>
    <property type="match status" value="1"/>
</dbReference>
<evidence type="ECO:0000259" key="2">
    <source>
        <dbReference type="Pfam" id="PF17289"/>
    </source>
</evidence>
<name>A0A0F8Y2I0_9ZZZZ</name>
<evidence type="ECO:0000313" key="3">
    <source>
        <dbReference type="EMBL" id="KKK75597.1"/>
    </source>
</evidence>
<organism evidence="3">
    <name type="scientific">marine sediment metagenome</name>
    <dbReference type="NCBI Taxonomy" id="412755"/>
    <lineage>
        <taxon>unclassified sequences</taxon>
        <taxon>metagenomes</taxon>
        <taxon>ecological metagenomes</taxon>
    </lineage>
</organism>
<dbReference type="EMBL" id="LAZR01055792">
    <property type="protein sequence ID" value="KKK75597.1"/>
    <property type="molecule type" value="Genomic_DNA"/>
</dbReference>